<dbReference type="OrthoDB" id="5410873at2759"/>
<organism evidence="1">
    <name type="scientific">Petromyces alliaceus</name>
    <name type="common">Aspergillus alliaceus</name>
    <dbReference type="NCBI Taxonomy" id="209559"/>
    <lineage>
        <taxon>Eukaryota</taxon>
        <taxon>Fungi</taxon>
        <taxon>Dikarya</taxon>
        <taxon>Ascomycota</taxon>
        <taxon>Pezizomycotina</taxon>
        <taxon>Eurotiomycetes</taxon>
        <taxon>Eurotiomycetidae</taxon>
        <taxon>Eurotiales</taxon>
        <taxon>Aspergillaceae</taxon>
        <taxon>Aspergillus</taxon>
        <taxon>Aspergillus subgen. Circumdati</taxon>
    </lineage>
</organism>
<accession>A0A5N7CC34</accession>
<dbReference type="EMBL" id="ML735243">
    <property type="protein sequence ID" value="KAE8391685.1"/>
    <property type="molecule type" value="Genomic_DNA"/>
</dbReference>
<gene>
    <name evidence="1" type="ORF">BDV23DRAFT_152835</name>
</gene>
<sequence length="486" mass="55642">MAPSPPTEEPQPTPRLSVVNDVWYMIVDILTQPPLPKDIVDEEEGEEEGERDGLDCWRPKSLAKLFPNLHDLISLSSTSTWFRNLLAPRIFATLYLRNTTKSALSIKTIANGSFSGCVKELRYVGICEPDQRMLPLEEVYPPEVDNVLSSLVRFKGLEKLSIEFPFDYEELYDYFQDDFNESREAAATEERRNAWHGLMAASFRAIVSGYRSQCHPGDLVPRSLSIHDLNIVALSVFSMDEFHTALSRLKNFDMSLKRWDNGVGWMLNTQSIFQGLPDYLGPWFFHHLSSVEEFSFDPRDSASLGNAGQAYCDDIGLRNASMPMLRKLTLTNIIICFELRDFLIRHLDTLESILLQHCYAYKARQGEGWLSWSEIFSALAQESPSRLTSFQLSCADQDELLYLEDNYADPNLVEQVRWKLEVEPDVRVFPYCDVSDKYGARYHDSEANQTAFLQGNDDRSYRNLMAIVDSNARGPADKLNRDRFAL</sequence>
<reference evidence="1" key="1">
    <citation type="submission" date="2019-04" db="EMBL/GenBank/DDBJ databases">
        <title>Friends and foes A comparative genomics studyof 23 Aspergillus species from section Flavi.</title>
        <authorList>
            <consortium name="DOE Joint Genome Institute"/>
            <person name="Kjaerbolling I."/>
            <person name="Vesth T."/>
            <person name="Frisvad J.C."/>
            <person name="Nybo J.L."/>
            <person name="Theobald S."/>
            <person name="Kildgaard S."/>
            <person name="Isbrandt T."/>
            <person name="Kuo A."/>
            <person name="Sato A."/>
            <person name="Lyhne E.K."/>
            <person name="Kogle M.E."/>
            <person name="Wiebenga A."/>
            <person name="Kun R.S."/>
            <person name="Lubbers R.J."/>
            <person name="Makela M.R."/>
            <person name="Barry K."/>
            <person name="Chovatia M."/>
            <person name="Clum A."/>
            <person name="Daum C."/>
            <person name="Haridas S."/>
            <person name="He G."/>
            <person name="LaButti K."/>
            <person name="Lipzen A."/>
            <person name="Mondo S."/>
            <person name="Riley R."/>
            <person name="Salamov A."/>
            <person name="Simmons B.A."/>
            <person name="Magnuson J.K."/>
            <person name="Henrissat B."/>
            <person name="Mortensen U.H."/>
            <person name="Larsen T.O."/>
            <person name="Devries R.P."/>
            <person name="Grigoriev I.V."/>
            <person name="Machida M."/>
            <person name="Baker S.E."/>
            <person name="Andersen M.R."/>
        </authorList>
    </citation>
    <scope>NUCLEOTIDE SEQUENCE [LARGE SCALE GENOMIC DNA]</scope>
    <source>
        <strain evidence="1">IBT 14317</strain>
    </source>
</reference>
<dbReference type="AlphaFoldDB" id="A0A5N7CC34"/>
<proteinExistence type="predicted"/>
<evidence type="ECO:0000313" key="1">
    <source>
        <dbReference type="EMBL" id="KAE8391685.1"/>
    </source>
</evidence>
<name>A0A5N7CC34_PETAA</name>
<protein>
    <recommendedName>
        <fullName evidence="2">F-box domain-containing protein</fullName>
    </recommendedName>
</protein>
<dbReference type="Proteomes" id="UP000326877">
    <property type="component" value="Unassembled WGS sequence"/>
</dbReference>
<evidence type="ECO:0008006" key="2">
    <source>
        <dbReference type="Google" id="ProtNLM"/>
    </source>
</evidence>